<reference evidence="12 13" key="1">
    <citation type="journal article" date="2014" name="BMC Genomics">
        <title>Comparison of environmental and isolate Sulfobacillus genomes reveals diverse carbon, sulfur, nitrogen, and hydrogen metabolisms.</title>
        <authorList>
            <person name="Justice N.B."/>
            <person name="Norman A."/>
            <person name="Brown C.T."/>
            <person name="Singh A."/>
            <person name="Thomas B.C."/>
            <person name="Banfield J.F."/>
        </authorList>
    </citation>
    <scope>NUCLEOTIDE SEQUENCE [LARGE SCALE GENOMIC DNA]</scope>
    <source>
        <strain evidence="12">AMDSBA1</strain>
    </source>
</reference>
<evidence type="ECO:0000256" key="3">
    <source>
        <dbReference type="ARBA" id="ARBA00005300"/>
    </source>
</evidence>
<evidence type="ECO:0000259" key="11">
    <source>
        <dbReference type="PROSITE" id="PS50879"/>
    </source>
</evidence>
<organism evidence="12 13">
    <name type="scientific">Sulfobacillus benefaciens</name>
    <dbReference type="NCBI Taxonomy" id="453960"/>
    <lineage>
        <taxon>Bacteria</taxon>
        <taxon>Bacillati</taxon>
        <taxon>Bacillota</taxon>
        <taxon>Clostridia</taxon>
        <taxon>Eubacteriales</taxon>
        <taxon>Clostridiales Family XVII. Incertae Sedis</taxon>
        <taxon>Sulfobacillus</taxon>
    </lineage>
</organism>
<keyword evidence="9" id="KW-0378">Hydrolase</keyword>
<keyword evidence="10" id="KW-0460">Magnesium</keyword>
<evidence type="ECO:0000313" key="13">
    <source>
        <dbReference type="Proteomes" id="UP000242699"/>
    </source>
</evidence>
<evidence type="ECO:0000256" key="6">
    <source>
        <dbReference type="ARBA" id="ARBA00022722"/>
    </source>
</evidence>
<dbReference type="InterPro" id="IPR002156">
    <property type="entry name" value="RNaseH_domain"/>
</dbReference>
<evidence type="ECO:0000256" key="10">
    <source>
        <dbReference type="ARBA" id="ARBA00022842"/>
    </source>
</evidence>
<gene>
    <name evidence="12" type="ORF">C7B43_05305</name>
</gene>
<dbReference type="GO" id="GO:0004523">
    <property type="term" value="F:RNA-DNA hybrid ribonuclease activity"/>
    <property type="evidence" value="ECO:0007669"/>
    <property type="project" value="UniProtKB-EC"/>
</dbReference>
<dbReference type="AlphaFoldDB" id="A0A2T2X8E2"/>
<keyword evidence="7" id="KW-0479">Metal-binding</keyword>
<dbReference type="Gene3D" id="3.30.420.10">
    <property type="entry name" value="Ribonuclease H-like superfamily/Ribonuclease H"/>
    <property type="match status" value="1"/>
</dbReference>
<dbReference type="PANTHER" id="PTHR10642">
    <property type="entry name" value="RIBONUCLEASE H1"/>
    <property type="match status" value="1"/>
</dbReference>
<dbReference type="SUPFAM" id="SSF53098">
    <property type="entry name" value="Ribonuclease H-like"/>
    <property type="match status" value="1"/>
</dbReference>
<dbReference type="InterPro" id="IPR022892">
    <property type="entry name" value="RNaseHI"/>
</dbReference>
<name>A0A2T2X8E2_9FIRM</name>
<dbReference type="Proteomes" id="UP000242699">
    <property type="component" value="Unassembled WGS sequence"/>
</dbReference>
<dbReference type="GO" id="GO:0046872">
    <property type="term" value="F:metal ion binding"/>
    <property type="evidence" value="ECO:0007669"/>
    <property type="project" value="UniProtKB-KW"/>
</dbReference>
<accession>A0A2T2X8E2</accession>
<evidence type="ECO:0000256" key="4">
    <source>
        <dbReference type="ARBA" id="ARBA00011245"/>
    </source>
</evidence>
<keyword evidence="8" id="KW-0255">Endonuclease</keyword>
<dbReference type="Pfam" id="PF00075">
    <property type="entry name" value="RNase_H"/>
    <property type="match status" value="1"/>
</dbReference>
<dbReference type="EMBL" id="PXYT01000008">
    <property type="protein sequence ID" value="PSR30718.1"/>
    <property type="molecule type" value="Genomic_DNA"/>
</dbReference>
<dbReference type="GO" id="GO:0003676">
    <property type="term" value="F:nucleic acid binding"/>
    <property type="evidence" value="ECO:0007669"/>
    <property type="project" value="InterPro"/>
</dbReference>
<keyword evidence="6" id="KW-0540">Nuclease</keyword>
<evidence type="ECO:0000256" key="7">
    <source>
        <dbReference type="ARBA" id="ARBA00022723"/>
    </source>
</evidence>
<dbReference type="CDD" id="cd09278">
    <property type="entry name" value="RNase_HI_prokaryote_like"/>
    <property type="match status" value="1"/>
</dbReference>
<dbReference type="PANTHER" id="PTHR10642:SF26">
    <property type="entry name" value="RIBONUCLEASE H1"/>
    <property type="match status" value="1"/>
</dbReference>
<dbReference type="InterPro" id="IPR012337">
    <property type="entry name" value="RNaseH-like_sf"/>
</dbReference>
<evidence type="ECO:0000256" key="8">
    <source>
        <dbReference type="ARBA" id="ARBA00022759"/>
    </source>
</evidence>
<dbReference type="PROSITE" id="PS50879">
    <property type="entry name" value="RNASE_H_1"/>
    <property type="match status" value="1"/>
</dbReference>
<dbReference type="InterPro" id="IPR036397">
    <property type="entry name" value="RNaseH_sf"/>
</dbReference>
<comment type="catalytic activity">
    <reaction evidence="1">
        <text>Endonucleolytic cleavage to 5'-phosphomonoester.</text>
        <dbReference type="EC" id="3.1.26.4"/>
    </reaction>
</comment>
<dbReference type="EC" id="3.1.26.4" evidence="5"/>
<dbReference type="InterPro" id="IPR050092">
    <property type="entry name" value="RNase_H"/>
</dbReference>
<dbReference type="GO" id="GO:0043137">
    <property type="term" value="P:DNA replication, removal of RNA primer"/>
    <property type="evidence" value="ECO:0007669"/>
    <property type="project" value="TreeGrafter"/>
</dbReference>
<evidence type="ECO:0000256" key="5">
    <source>
        <dbReference type="ARBA" id="ARBA00012180"/>
    </source>
</evidence>
<protein>
    <recommendedName>
        <fullName evidence="5">ribonuclease H</fullName>
        <ecNumber evidence="5">3.1.26.4</ecNumber>
    </recommendedName>
</protein>
<comment type="similarity">
    <text evidence="3">Belongs to the RNase H family.</text>
</comment>
<sequence>MTYRVYTDGACANNQAPGGQPGGWACLFEGGSAYSGAEPHTTNNRMEMTAVIEALQHTPKGACVSVYSDSAYVINAFKQNWFGGWEKRGWRNAKGQPVENQDLWRRMLALVSERKVDWYKVKGHSGNPLNEMADRLAVEAMEELRRKL</sequence>
<comment type="caution">
    <text evidence="12">The sequence shown here is derived from an EMBL/GenBank/DDBJ whole genome shotgun (WGS) entry which is preliminary data.</text>
</comment>
<proteinExistence type="inferred from homology"/>
<evidence type="ECO:0000256" key="9">
    <source>
        <dbReference type="ARBA" id="ARBA00022801"/>
    </source>
</evidence>
<evidence type="ECO:0000313" key="12">
    <source>
        <dbReference type="EMBL" id="PSR30718.1"/>
    </source>
</evidence>
<evidence type="ECO:0000256" key="2">
    <source>
        <dbReference type="ARBA" id="ARBA00001946"/>
    </source>
</evidence>
<feature type="domain" description="RNase H type-1" evidence="11">
    <location>
        <begin position="1"/>
        <end position="142"/>
    </location>
</feature>
<comment type="cofactor">
    <cofactor evidence="2">
        <name>Mg(2+)</name>
        <dbReference type="ChEBI" id="CHEBI:18420"/>
    </cofactor>
</comment>
<comment type="subunit">
    <text evidence="4">Monomer.</text>
</comment>
<evidence type="ECO:0000256" key="1">
    <source>
        <dbReference type="ARBA" id="ARBA00000077"/>
    </source>
</evidence>